<name>C8ZGM7_YEAS8</name>
<dbReference type="AlphaFoldDB" id="C8ZGM7"/>
<protein>
    <submittedName>
        <fullName evidence="1">EC1118_1N9_0397p</fullName>
    </submittedName>
</protein>
<gene>
    <name evidence="1" type="ORF">EC1118_1N9_0397g</name>
</gene>
<sequence>MKASKISDSRLRGIDGTVDSPCRHCIARVVILAFLDWQANTKGSAKSGCLSSSSKLCTLFNISMDLSLAWRMVEFLLFDSEDKERNSASSCLCMESNPPVFMAI</sequence>
<evidence type="ECO:0000313" key="1">
    <source>
        <dbReference type="EMBL" id="CAY82317.1"/>
    </source>
</evidence>
<organism evidence="1">
    <name type="scientific">Saccharomyces cerevisiae (strain Lalvin EC1118 / Prise de mousse)</name>
    <name type="common">Baker's yeast</name>
    <dbReference type="NCBI Taxonomy" id="643680"/>
    <lineage>
        <taxon>Eukaryota</taxon>
        <taxon>Fungi</taxon>
        <taxon>Dikarya</taxon>
        <taxon>Ascomycota</taxon>
        <taxon>Saccharomycotina</taxon>
        <taxon>Saccharomycetes</taxon>
        <taxon>Saccharomycetales</taxon>
        <taxon>Saccharomycetaceae</taxon>
        <taxon>Saccharomyces</taxon>
    </lineage>
</organism>
<reference evidence="1" key="1">
    <citation type="journal article" date="2009" name="Proc. Natl. Acad. Sci. U.S.A.">
        <title>Eukaryote-to-eukaryote gene transfer events revealed by the genome sequence of the wine yeast Saccharomyces cerevisiae EC1118.</title>
        <authorList>
            <person name="Novo M."/>
            <person name="Bigey F."/>
            <person name="Beyne E."/>
            <person name="Galeote V."/>
            <person name="Gavory F."/>
            <person name="Mallet S."/>
            <person name="Cambot B."/>
            <person name="Legras J.L."/>
            <person name="Wincker P."/>
            <person name="Casaregola S."/>
            <person name="Dequin S."/>
        </authorList>
    </citation>
    <scope>NUCLEOTIDE SEQUENCE [LARGE SCALE GENOMIC DNA]</scope>
    <source>
        <strain evidence="1">Lalvin EC1118</strain>
        <strain>Lalvin EC1118 / Prise de mousse</strain>
    </source>
</reference>
<dbReference type="HOGENOM" id="CLU_2252156_0_0_1"/>
<dbReference type="EMBL" id="FN393086">
    <property type="protein sequence ID" value="CAY82317.1"/>
    <property type="molecule type" value="Genomic_DNA"/>
</dbReference>
<proteinExistence type="predicted"/>
<accession>C8ZGM7</accession>